<keyword evidence="12" id="KW-0999">Mitochondrion inner membrane</keyword>
<dbReference type="GO" id="GO:0020037">
    <property type="term" value="F:heme binding"/>
    <property type="evidence" value="ECO:0007669"/>
    <property type="project" value="InterPro"/>
</dbReference>
<dbReference type="InterPro" id="IPR000883">
    <property type="entry name" value="Cyt_C_Oxase_1"/>
</dbReference>
<evidence type="ECO:0000256" key="5">
    <source>
        <dbReference type="ARBA" id="ARBA00012949"/>
    </source>
</evidence>
<dbReference type="AlphaFoldDB" id="A0AA86IJW3"/>
<gene>
    <name evidence="15" type="primary">cox1</name>
</gene>
<evidence type="ECO:0000313" key="15">
    <source>
        <dbReference type="EMBL" id="BCM73332.1"/>
    </source>
</evidence>
<comment type="function">
    <text evidence="12">Component of the cytochrome c oxidase, the last enzyme in the mitochondrial electron transport chain which drives oxidative phosphorylation. The respiratory chain contains 3 multisubunit complexes succinate dehydrogenase (complex II, CII), ubiquinol-cytochrome c oxidoreductase (cytochrome b-c1 complex, complex III, CIII) and cytochrome c oxidase (complex IV, CIV), that cooperate to transfer electrons derived from NADH and succinate to molecular oxygen, creating an electrochemical gradient over the inner membrane that drives transmembrane transport and the ATP synthase. Cytochrome c oxidase is the component of the respiratory chain that catalyzes the reduction of oxygen to water. Electrons originating from reduced cytochrome c in the intermembrane space (IMS) are transferred via the dinuclear copper A center (CU(A)) of subunit 2 and heme A of subunit 1 to the active site in subunit 1, a binuclear center (BNC) formed by heme A3 and copper B (CU(B)). The BNC reduces molecular oxygen to 2 water molecules using 4 electrons from cytochrome c in the IMS and 4 protons from the mitochondrial matrix.</text>
</comment>
<feature type="transmembrane region" description="Helical" evidence="13">
    <location>
        <begin position="329"/>
        <end position="351"/>
    </location>
</feature>
<dbReference type="GO" id="GO:0046872">
    <property type="term" value="F:metal ion binding"/>
    <property type="evidence" value="ECO:0007669"/>
    <property type="project" value="UniProtKB-KW"/>
</dbReference>
<feature type="transmembrane region" description="Helical" evidence="13">
    <location>
        <begin position="401"/>
        <end position="422"/>
    </location>
</feature>
<keyword evidence="12" id="KW-0479">Metal-binding</keyword>
<evidence type="ECO:0000256" key="10">
    <source>
        <dbReference type="ARBA" id="ARBA00023053"/>
    </source>
</evidence>
<dbReference type="GO" id="GO:0006123">
    <property type="term" value="P:mitochondrial electron transport, cytochrome c to oxygen"/>
    <property type="evidence" value="ECO:0007669"/>
    <property type="project" value="TreeGrafter"/>
</dbReference>
<dbReference type="GO" id="GO:0005743">
    <property type="term" value="C:mitochondrial inner membrane"/>
    <property type="evidence" value="ECO:0007669"/>
    <property type="project" value="UniProtKB-SubCell"/>
</dbReference>
<keyword evidence="9 12" id="KW-0186">Copper</keyword>
<keyword evidence="10" id="KW-0915">Sodium</keyword>
<evidence type="ECO:0000256" key="7">
    <source>
        <dbReference type="ARBA" id="ARBA00022692"/>
    </source>
</evidence>
<feature type="transmembrane region" description="Helical" evidence="13">
    <location>
        <begin position="265"/>
        <end position="283"/>
    </location>
</feature>
<evidence type="ECO:0000256" key="6">
    <source>
        <dbReference type="ARBA" id="ARBA00015947"/>
    </source>
</evidence>
<dbReference type="GO" id="GO:0004129">
    <property type="term" value="F:cytochrome-c oxidase activity"/>
    <property type="evidence" value="ECO:0007669"/>
    <property type="project" value="UniProtKB-EC"/>
</dbReference>
<evidence type="ECO:0000256" key="8">
    <source>
        <dbReference type="ARBA" id="ARBA00022989"/>
    </source>
</evidence>
<dbReference type="InterPro" id="IPR023615">
    <property type="entry name" value="Cyt_c_Oxase_su1_BS"/>
</dbReference>
<sequence length="500" mass="54739">MTYVTATNHKHIAVSYFIFGIMAGMLGTSMSMLIRIVLSTSGSTLITPDMYNYLVTSHGLVMIFFFLMPVLIGGFGNFLLPLYLQVPDMAMPRLNNMSFWLLPPSFGFYLLSLTSSVAPGGGWTIYPPLSSWIGSPGYGMDFLILSLHLAGVSSIMGSINFIVTIMDSNQLGKSNLFPSAMGVTSFLLVLSLPVLAGAITMLLLDRNVNTSFFDPMGGGDPVLFQHLFWFFGHPEVYVLILPGMGIISNMLTYSSGCRLEAYGSMFYALWGIGILGFVVWAHHMFTTGMDSDTRAYFTSATMVIALPTGIKAFTWLMAIAQGPKQLNPVTAWALGFVFLFSVGGLTGVALANSSLDMVLHDTYYVVAHFHYVLSMGAVFSVLGGFLFYSPTMFGVMPDSDFAMAQFMLFFLGVNLTFFPQHFLGVMGMPRRYCDYLEGFSMYHALSSIGSLLSVIGLGMFFAMIVDSYSRGTIYQAELHTYESTTLKITPLVQGGASMLN</sequence>
<dbReference type="GO" id="GO:0045277">
    <property type="term" value="C:respiratory chain complex IV"/>
    <property type="evidence" value="ECO:0007669"/>
    <property type="project" value="InterPro"/>
</dbReference>
<feature type="transmembrane region" description="Helical" evidence="13">
    <location>
        <begin position="236"/>
        <end position="253"/>
    </location>
</feature>
<comment type="similarity">
    <text evidence="4 12">Belongs to the heme-copper respiratory oxidase family.</text>
</comment>
<dbReference type="PROSITE" id="PS50855">
    <property type="entry name" value="COX1"/>
    <property type="match status" value="1"/>
</dbReference>
<feature type="transmembrane region" description="Helical" evidence="13">
    <location>
        <begin position="142"/>
        <end position="163"/>
    </location>
</feature>
<dbReference type="Gene3D" id="1.20.210.10">
    <property type="entry name" value="Cytochrome c oxidase-like, subunit I domain"/>
    <property type="match status" value="1"/>
</dbReference>
<evidence type="ECO:0000256" key="12">
    <source>
        <dbReference type="RuleBase" id="RU000369"/>
    </source>
</evidence>
<protein>
    <recommendedName>
        <fullName evidence="6 12">Cytochrome c oxidase subunit 1</fullName>
        <ecNumber evidence="5 12">7.1.1.9</ecNumber>
    </recommendedName>
</protein>
<reference evidence="15" key="1">
    <citation type="submission" date="2020-10" db="EMBL/GenBank/DDBJ databases">
        <title>Nuclear ribosomal and mitochondrial DNA copy number and intra-individual variation in the tunicate zooplankton salps.</title>
        <authorList>
            <person name="Goodall-Copestake W.P."/>
        </authorList>
    </citation>
    <scope>NUCLEOTIDE SEQUENCE</scope>
    <source>
        <strain evidence="15">E32_Tv1</strain>
        <tissue evidence="15">Muscle</tissue>
    </source>
</reference>
<keyword evidence="12" id="KW-0408">Iron</keyword>
<comment type="cofactor">
    <cofactor evidence="1">
        <name>heme</name>
        <dbReference type="ChEBI" id="CHEBI:30413"/>
    </cofactor>
</comment>
<feature type="transmembrane region" description="Helical" evidence="13">
    <location>
        <begin position="100"/>
        <end position="122"/>
    </location>
</feature>
<keyword evidence="12 15" id="KW-0496">Mitochondrion</keyword>
<proteinExistence type="inferred from homology"/>
<feature type="transmembrane region" description="Helical" evidence="13">
    <location>
        <begin position="12"/>
        <end position="38"/>
    </location>
</feature>
<evidence type="ECO:0000256" key="4">
    <source>
        <dbReference type="ARBA" id="ARBA00009578"/>
    </source>
</evidence>
<feature type="transmembrane region" description="Helical" evidence="13">
    <location>
        <begin position="442"/>
        <end position="465"/>
    </location>
</feature>
<feature type="transmembrane region" description="Helical" evidence="13">
    <location>
        <begin position="183"/>
        <end position="204"/>
    </location>
</feature>
<keyword evidence="12" id="KW-0349">Heme</keyword>
<keyword evidence="12" id="KW-0813">Transport</keyword>
<dbReference type="PANTHER" id="PTHR10422">
    <property type="entry name" value="CYTOCHROME C OXIDASE SUBUNIT 1"/>
    <property type="match status" value="1"/>
</dbReference>
<dbReference type="Pfam" id="PF00115">
    <property type="entry name" value="COX1"/>
    <property type="match status" value="1"/>
</dbReference>
<keyword evidence="12" id="KW-0679">Respiratory chain</keyword>
<dbReference type="InterPro" id="IPR033944">
    <property type="entry name" value="Cyt_c_oxase_su1_dom"/>
</dbReference>
<dbReference type="InterPro" id="IPR023616">
    <property type="entry name" value="Cyt_c_oxase-like_su1_dom"/>
</dbReference>
<comment type="subcellular location">
    <subcellularLocation>
        <location evidence="2">Membrane</location>
        <topology evidence="2">Multi-pass membrane protein</topology>
    </subcellularLocation>
    <subcellularLocation>
        <location evidence="12">Mitochondrion inner membrane</location>
        <topology evidence="12">Multi-pass membrane protein</topology>
    </subcellularLocation>
</comment>
<dbReference type="EC" id="7.1.1.9" evidence="5 12"/>
<dbReference type="EMBL" id="LC590040">
    <property type="protein sequence ID" value="BCM73332.1"/>
    <property type="molecule type" value="Genomic_DNA"/>
</dbReference>
<keyword evidence="11 12" id="KW-0472">Membrane</keyword>
<comment type="pathway">
    <text evidence="3 12">Energy metabolism; oxidative phosphorylation.</text>
</comment>
<feature type="transmembrane region" description="Helical" evidence="13">
    <location>
        <begin position="295"/>
        <end position="317"/>
    </location>
</feature>
<dbReference type="SUPFAM" id="SSF81442">
    <property type="entry name" value="Cytochrome c oxidase subunit I-like"/>
    <property type="match status" value="1"/>
</dbReference>
<keyword evidence="7 12" id="KW-0812">Transmembrane</keyword>
<geneLocation type="mitochondrion" evidence="15"/>
<dbReference type="PANTHER" id="PTHR10422:SF18">
    <property type="entry name" value="CYTOCHROME C OXIDASE SUBUNIT 1"/>
    <property type="match status" value="1"/>
</dbReference>
<keyword evidence="8 13" id="KW-1133">Transmembrane helix</keyword>
<dbReference type="CDD" id="cd01663">
    <property type="entry name" value="Cyt_c_Oxidase_I"/>
    <property type="match status" value="1"/>
</dbReference>
<feature type="transmembrane region" description="Helical" evidence="13">
    <location>
        <begin position="58"/>
        <end position="80"/>
    </location>
</feature>
<comment type="catalytic activity">
    <reaction evidence="12">
        <text>4 Fe(II)-[cytochrome c] + O2 + 8 H(+)(in) = 4 Fe(III)-[cytochrome c] + 2 H2O + 4 H(+)(out)</text>
        <dbReference type="Rhea" id="RHEA:11436"/>
        <dbReference type="Rhea" id="RHEA-COMP:10350"/>
        <dbReference type="Rhea" id="RHEA-COMP:14399"/>
        <dbReference type="ChEBI" id="CHEBI:15377"/>
        <dbReference type="ChEBI" id="CHEBI:15378"/>
        <dbReference type="ChEBI" id="CHEBI:15379"/>
        <dbReference type="ChEBI" id="CHEBI:29033"/>
        <dbReference type="ChEBI" id="CHEBI:29034"/>
        <dbReference type="EC" id="7.1.1.9"/>
    </reaction>
</comment>
<feature type="transmembrane region" description="Helical" evidence="13">
    <location>
        <begin position="371"/>
        <end position="389"/>
    </location>
</feature>
<evidence type="ECO:0000256" key="9">
    <source>
        <dbReference type="ARBA" id="ARBA00023008"/>
    </source>
</evidence>
<organism evidence="15">
    <name type="scientific">Thetys vagina</name>
    <dbReference type="NCBI Taxonomy" id="942565"/>
    <lineage>
        <taxon>Eukaryota</taxon>
        <taxon>Metazoa</taxon>
        <taxon>Chordata</taxon>
        <taxon>Tunicata</taxon>
        <taxon>Thaliacea</taxon>
        <taxon>Salpida</taxon>
        <taxon>Salpidae</taxon>
        <taxon>Thetys</taxon>
    </lineage>
</organism>
<dbReference type="GO" id="GO:0015990">
    <property type="term" value="P:electron transport coupled proton transport"/>
    <property type="evidence" value="ECO:0007669"/>
    <property type="project" value="TreeGrafter"/>
</dbReference>
<dbReference type="PROSITE" id="PS00077">
    <property type="entry name" value="COX1_CUB"/>
    <property type="match status" value="1"/>
</dbReference>
<keyword evidence="12" id="KW-0249">Electron transport</keyword>
<name>A0AA86IJW3_9UROC</name>
<evidence type="ECO:0000256" key="2">
    <source>
        <dbReference type="ARBA" id="ARBA00004141"/>
    </source>
</evidence>
<evidence type="ECO:0000256" key="13">
    <source>
        <dbReference type="SAM" id="Phobius"/>
    </source>
</evidence>
<evidence type="ECO:0000256" key="1">
    <source>
        <dbReference type="ARBA" id="ARBA00001971"/>
    </source>
</evidence>
<evidence type="ECO:0000256" key="3">
    <source>
        <dbReference type="ARBA" id="ARBA00004673"/>
    </source>
</evidence>
<evidence type="ECO:0000256" key="11">
    <source>
        <dbReference type="ARBA" id="ARBA00023136"/>
    </source>
</evidence>
<evidence type="ECO:0000259" key="14">
    <source>
        <dbReference type="PROSITE" id="PS50855"/>
    </source>
</evidence>
<dbReference type="PRINTS" id="PR01165">
    <property type="entry name" value="CYCOXIDASEI"/>
</dbReference>
<dbReference type="InterPro" id="IPR036927">
    <property type="entry name" value="Cyt_c_oxase-like_su1_sf"/>
</dbReference>
<accession>A0AA86IJW3</accession>
<feature type="domain" description="Cytochrome oxidase subunit I profile" evidence="14">
    <location>
        <begin position="1"/>
        <end position="500"/>
    </location>
</feature>